<evidence type="ECO:0000259" key="2">
    <source>
        <dbReference type="Pfam" id="PF14317"/>
    </source>
</evidence>
<dbReference type="InterPro" id="IPR025588">
    <property type="entry name" value="YcxB-like_C"/>
</dbReference>
<evidence type="ECO:0000313" key="3">
    <source>
        <dbReference type="EMBL" id="ALS97590.1"/>
    </source>
</evidence>
<keyword evidence="4" id="KW-1185">Reference proteome</keyword>
<dbReference type="Proteomes" id="UP000068447">
    <property type="component" value="Chromosome"/>
</dbReference>
<feature type="domain" description="YcxB-like C-terminal" evidence="2">
    <location>
        <begin position="96"/>
        <end position="153"/>
    </location>
</feature>
<dbReference type="Pfam" id="PF14317">
    <property type="entry name" value="YcxB"/>
    <property type="match status" value="1"/>
</dbReference>
<dbReference type="AlphaFoldDB" id="A0A0U2JIH4"/>
<keyword evidence="1" id="KW-0812">Transmembrane</keyword>
<dbReference type="KEGG" id="lal:AT746_04435"/>
<dbReference type="OrthoDB" id="6118195at2"/>
<proteinExistence type="predicted"/>
<reference evidence="3 4" key="1">
    <citation type="submission" date="2015-12" db="EMBL/GenBank/DDBJ databases">
        <title>Complete genome of Lacimicrobium alkaliphilum KCTC 32984.</title>
        <authorList>
            <person name="Kim S.-G."/>
            <person name="Lee Y.-J."/>
        </authorList>
    </citation>
    <scope>NUCLEOTIDE SEQUENCE [LARGE SCALE GENOMIC DNA]</scope>
    <source>
        <strain evidence="3 4">YelD216</strain>
    </source>
</reference>
<evidence type="ECO:0000256" key="1">
    <source>
        <dbReference type="SAM" id="Phobius"/>
    </source>
</evidence>
<feature type="transmembrane region" description="Helical" evidence="1">
    <location>
        <begin position="55"/>
        <end position="73"/>
    </location>
</feature>
<keyword evidence="1" id="KW-1133">Transmembrane helix</keyword>
<gene>
    <name evidence="3" type="ORF">AT746_04435</name>
</gene>
<dbReference type="EMBL" id="CP013650">
    <property type="protein sequence ID" value="ALS97590.1"/>
    <property type="molecule type" value="Genomic_DNA"/>
</dbReference>
<evidence type="ECO:0000313" key="4">
    <source>
        <dbReference type="Proteomes" id="UP000068447"/>
    </source>
</evidence>
<name>A0A0U2JIH4_9ALTE</name>
<sequence length="160" mass="18203">MPFSYTTTYVLDRSHFSETFDESASLKTGIRAYIKALGLATAGMAVLWLTPFTAYLAWFLVGLGVVEGLNVRFKKSWWLARQMLSRAANNEMTLIIDEQGIHTKSVYVDNTLAWADINDIQPTGRGWLFYQGKARFYLSNRCLSEEAIAFIRSKAEDKRV</sequence>
<organism evidence="3 4">
    <name type="scientific">Lacimicrobium alkaliphilum</name>
    <dbReference type="NCBI Taxonomy" id="1526571"/>
    <lineage>
        <taxon>Bacteria</taxon>
        <taxon>Pseudomonadati</taxon>
        <taxon>Pseudomonadota</taxon>
        <taxon>Gammaproteobacteria</taxon>
        <taxon>Alteromonadales</taxon>
        <taxon>Alteromonadaceae</taxon>
        <taxon>Lacimicrobium</taxon>
    </lineage>
</organism>
<keyword evidence="1" id="KW-0472">Membrane</keyword>
<accession>A0A0U2JIH4</accession>
<dbReference type="RefSeq" id="WP_062476981.1">
    <property type="nucleotide sequence ID" value="NZ_CP013650.1"/>
</dbReference>
<protein>
    <recommendedName>
        <fullName evidence="2">YcxB-like C-terminal domain-containing protein</fullName>
    </recommendedName>
</protein>